<evidence type="ECO:0000313" key="2">
    <source>
        <dbReference type="EMBL" id="MER9405219.1"/>
    </source>
</evidence>
<dbReference type="EMBL" id="JAMYQB010000010">
    <property type="protein sequence ID" value="MER9405219.1"/>
    <property type="molecule type" value="Genomic_DNA"/>
</dbReference>
<proteinExistence type="predicted"/>
<dbReference type="InterPro" id="IPR011600">
    <property type="entry name" value="Pept_C14_caspase"/>
</dbReference>
<dbReference type="InterPro" id="IPR001309">
    <property type="entry name" value="Pept_C14_p20"/>
</dbReference>
<organism evidence="2 3">
    <name type="scientific">Mesorhizobium caraganae</name>
    <dbReference type="NCBI Taxonomy" id="483206"/>
    <lineage>
        <taxon>Bacteria</taxon>
        <taxon>Pseudomonadati</taxon>
        <taxon>Pseudomonadota</taxon>
        <taxon>Alphaproteobacteria</taxon>
        <taxon>Hyphomicrobiales</taxon>
        <taxon>Phyllobacteriaceae</taxon>
        <taxon>Mesorhizobium</taxon>
    </lineage>
</organism>
<name>A0ABV1YZW9_9HYPH</name>
<comment type="caution">
    <text evidence="2">The sequence shown here is derived from an EMBL/GenBank/DDBJ whole genome shotgun (WGS) entry which is preliminary data.</text>
</comment>
<dbReference type="PANTHER" id="PTHR22576:SF37">
    <property type="entry name" value="MUCOSA-ASSOCIATED LYMPHOID TISSUE LYMPHOMA TRANSLOCATION PROTEIN 1"/>
    <property type="match status" value="1"/>
</dbReference>
<dbReference type="InterPro" id="IPR029030">
    <property type="entry name" value="Caspase-like_dom_sf"/>
</dbReference>
<accession>A0ABV1YZW9</accession>
<dbReference type="Proteomes" id="UP001433071">
    <property type="component" value="Unassembled WGS sequence"/>
</dbReference>
<dbReference type="PANTHER" id="PTHR22576">
    <property type="entry name" value="MUCOSA ASSOCIATED LYMPHOID TISSUE LYMPHOMA TRANSLOCATION PROTEIN 1/PARACASPASE"/>
    <property type="match status" value="1"/>
</dbReference>
<reference evidence="2 3" key="1">
    <citation type="journal article" date="2024" name="Proc. Natl. Acad. Sci. U.S.A.">
        <title>The evolutionary genomics of adaptation to stress in wild rhizobium bacteria.</title>
        <authorList>
            <person name="Kehlet-Delgado H."/>
            <person name="Montoya A.P."/>
            <person name="Jensen K.T."/>
            <person name="Wendlandt C.E."/>
            <person name="Dexheimer C."/>
            <person name="Roberts M."/>
            <person name="Torres Martinez L."/>
            <person name="Friesen M.L."/>
            <person name="Griffitts J.S."/>
            <person name="Porter S.S."/>
        </authorList>
    </citation>
    <scope>NUCLEOTIDE SEQUENCE [LARGE SCALE GENOMIC DNA]</scope>
    <source>
        <strain evidence="2 3">M0641</strain>
    </source>
</reference>
<evidence type="ECO:0000259" key="1">
    <source>
        <dbReference type="PROSITE" id="PS50208"/>
    </source>
</evidence>
<sequence length="575" mass="62386">MAGQLLEPQRFALIVGNGLGYTGSSLPALGTPCNDIEAVAGSLKEMGWTDVVTACDLTASEMRSRIYDFTSKVVRTERAFGLLYFSGHAVEINGTNYLFGKDANIDTDVEVRTALENPEASLFGDSAVNIDFEINRLNNGWGRGVLVVLDACRDNPIIDAMQAAGITGIRYPTKTSNATGVMYAFATADGARAPGGLPGSVSLYTKVWAEHIVREGREKELSILANRVNTDMRRRTRNKQRPDTGGSLLSPPFFCIAGCPSTVDQWASYGGQFYSGGHEVGAVDSTVERPSGVEDQRGDNRLGRVASLMPDQPVLVASADSADAQEAQSDVSGQDQSAAPIQTIRTDVFWCDGDDLADERHDRADRVADVISTIKGPMSGIVPGPVRVRVLPKKVNAQDRYKLNDDVVYHDRGARGEKTWAEILSQKVQTATGQVLEVRQTDLYSLNYTSVFVCDGALASRVRARVYVQVSHETQREMADKISRYISKQVPKATLSTGIELRPDAPADTEIRYFADRERPTAVAIGEVMRNLLGHAVPAKFMTGYEASLAGAPVIELWYGKTEDLSQVSIGSSSQ</sequence>
<dbReference type="Pfam" id="PF00656">
    <property type="entry name" value="Peptidase_C14"/>
    <property type="match status" value="1"/>
</dbReference>
<protein>
    <submittedName>
        <fullName evidence="2">Caspase family protein</fullName>
    </submittedName>
</protein>
<dbReference type="SUPFAM" id="SSF52129">
    <property type="entry name" value="Caspase-like"/>
    <property type="match status" value="1"/>
</dbReference>
<gene>
    <name evidence="2" type="ORF">NKI36_14325</name>
</gene>
<dbReference type="Gene3D" id="3.40.50.1460">
    <property type="match status" value="1"/>
</dbReference>
<dbReference type="InterPro" id="IPR052039">
    <property type="entry name" value="Caspase-related_regulators"/>
</dbReference>
<dbReference type="PROSITE" id="PS50208">
    <property type="entry name" value="CASPASE_P20"/>
    <property type="match status" value="1"/>
</dbReference>
<keyword evidence="3" id="KW-1185">Reference proteome</keyword>
<feature type="domain" description="Caspase family p20" evidence="1">
    <location>
        <begin position="8"/>
        <end position="156"/>
    </location>
</feature>
<dbReference type="RefSeq" id="WP_352558290.1">
    <property type="nucleotide sequence ID" value="NZ_JAMYQB010000010.1"/>
</dbReference>
<evidence type="ECO:0000313" key="3">
    <source>
        <dbReference type="Proteomes" id="UP001433071"/>
    </source>
</evidence>